<sequence>MEFNNQYRYNSNQRNPNRHYPNQNNPNQNNQTLRTTGGFLRAAWGFYQGYQKGRENNHFNNGQAYQQHGINGVNFQSQFFQPPPPYTPPFSNTLWNVPQYPPYVPQYPPYVPQYPPSNVPQYPPSNVPQYLPSNAPQPTLSTIHGQPLVLSQQPNTSAPGNVQAQSQAVSHAPPQMPKKPLLNIESTGSWKIGDFTSKNAGGYQNYDRIWIRRAPDLSSTTRIMYSIILESMQKNGETDMKPHMVEFCLRPGMSIDYIQKTKSNYISNLVSASCLPFAIIPHSNDNIQKLERIIDKEVGDYKPRANDTLPPTPLYLASLLLAALKLMSYNIPAMKTLDFDTVVKFLAEHNEKTIFHGYPMQMMYQYTYKNLDPRGPQMTAEQVAKVFESAKVPIERAMKQAAEQEAFRKEALGYGIFQSHY</sequence>
<reference evidence="2" key="1">
    <citation type="journal article" date="2021" name="Nat. Commun.">
        <title>Genetic determinants of endophytism in the Arabidopsis root mycobiome.</title>
        <authorList>
            <person name="Mesny F."/>
            <person name="Miyauchi S."/>
            <person name="Thiergart T."/>
            <person name="Pickel B."/>
            <person name="Atanasova L."/>
            <person name="Karlsson M."/>
            <person name="Huettel B."/>
            <person name="Barry K.W."/>
            <person name="Haridas S."/>
            <person name="Chen C."/>
            <person name="Bauer D."/>
            <person name="Andreopoulos W."/>
            <person name="Pangilinan J."/>
            <person name="LaButti K."/>
            <person name="Riley R."/>
            <person name="Lipzen A."/>
            <person name="Clum A."/>
            <person name="Drula E."/>
            <person name="Henrissat B."/>
            <person name="Kohler A."/>
            <person name="Grigoriev I.V."/>
            <person name="Martin F.M."/>
            <person name="Hacquard S."/>
        </authorList>
    </citation>
    <scope>NUCLEOTIDE SEQUENCE</scope>
    <source>
        <strain evidence="2">MPI-CAGE-CH-0243</strain>
    </source>
</reference>
<organism evidence="2 3">
    <name type="scientific">Dendryphion nanum</name>
    <dbReference type="NCBI Taxonomy" id="256645"/>
    <lineage>
        <taxon>Eukaryota</taxon>
        <taxon>Fungi</taxon>
        <taxon>Dikarya</taxon>
        <taxon>Ascomycota</taxon>
        <taxon>Pezizomycotina</taxon>
        <taxon>Dothideomycetes</taxon>
        <taxon>Pleosporomycetidae</taxon>
        <taxon>Pleosporales</taxon>
        <taxon>Torulaceae</taxon>
        <taxon>Dendryphion</taxon>
    </lineage>
</organism>
<dbReference type="EMBL" id="JAGMWT010000002">
    <property type="protein sequence ID" value="KAH7135628.1"/>
    <property type="molecule type" value="Genomic_DNA"/>
</dbReference>
<proteinExistence type="predicted"/>
<feature type="compositionally biased region" description="Low complexity" evidence="1">
    <location>
        <begin position="1"/>
        <end position="31"/>
    </location>
</feature>
<comment type="caution">
    <text evidence="2">The sequence shown here is derived from an EMBL/GenBank/DDBJ whole genome shotgun (WGS) entry which is preliminary data.</text>
</comment>
<dbReference type="Proteomes" id="UP000700596">
    <property type="component" value="Unassembled WGS sequence"/>
</dbReference>
<protein>
    <submittedName>
        <fullName evidence="2">Uncharacterized protein</fullName>
    </submittedName>
</protein>
<gene>
    <name evidence="2" type="ORF">B0J11DRAFT_164719</name>
</gene>
<feature type="region of interest" description="Disordered" evidence="1">
    <location>
        <begin position="1"/>
        <end position="33"/>
    </location>
</feature>
<accession>A0A9P9EDG3</accession>
<keyword evidence="3" id="KW-1185">Reference proteome</keyword>
<evidence type="ECO:0000313" key="2">
    <source>
        <dbReference type="EMBL" id="KAH7135628.1"/>
    </source>
</evidence>
<dbReference type="AlphaFoldDB" id="A0A9P9EDG3"/>
<name>A0A9P9EDG3_9PLEO</name>
<evidence type="ECO:0000313" key="3">
    <source>
        <dbReference type="Proteomes" id="UP000700596"/>
    </source>
</evidence>
<evidence type="ECO:0000256" key="1">
    <source>
        <dbReference type="SAM" id="MobiDB-lite"/>
    </source>
</evidence>